<keyword evidence="1" id="KW-0472">Membrane</keyword>
<dbReference type="Pfam" id="PF00092">
    <property type="entry name" value="VWA"/>
    <property type="match status" value="1"/>
</dbReference>
<evidence type="ECO:0000256" key="1">
    <source>
        <dbReference type="SAM" id="Phobius"/>
    </source>
</evidence>
<dbReference type="KEGG" id="lyj:FKV23_03005"/>
<dbReference type="InterPro" id="IPR033881">
    <property type="entry name" value="vWA_BatA_type"/>
</dbReference>
<dbReference type="InterPro" id="IPR036465">
    <property type="entry name" value="vWFA_dom_sf"/>
</dbReference>
<feature type="transmembrane region" description="Helical" evidence="1">
    <location>
        <begin position="321"/>
        <end position="339"/>
    </location>
</feature>
<dbReference type="AlphaFoldDB" id="A0A514BWB7"/>
<dbReference type="SUPFAM" id="SSF53300">
    <property type="entry name" value="vWA-like"/>
    <property type="match status" value="1"/>
</dbReference>
<dbReference type="PANTHER" id="PTHR22550:SF18">
    <property type="entry name" value="VWFA DOMAIN-CONTAINING PROTEIN"/>
    <property type="match status" value="1"/>
</dbReference>
<evidence type="ECO:0000313" key="3">
    <source>
        <dbReference type="EMBL" id="QDH71681.1"/>
    </source>
</evidence>
<proteinExistence type="predicted"/>
<keyword evidence="4" id="KW-1185">Reference proteome</keyword>
<keyword evidence="1" id="KW-0812">Transmembrane</keyword>
<dbReference type="PROSITE" id="PS50234">
    <property type="entry name" value="VWFA"/>
    <property type="match status" value="1"/>
</dbReference>
<dbReference type="InterPro" id="IPR002035">
    <property type="entry name" value="VWF_A"/>
</dbReference>
<dbReference type="Gene3D" id="3.40.50.410">
    <property type="entry name" value="von Willebrand factor, type A domain"/>
    <property type="match status" value="1"/>
</dbReference>
<protein>
    <submittedName>
        <fullName evidence="3">VWA domain-containing protein</fullName>
    </submittedName>
</protein>
<gene>
    <name evidence="3" type="ORF">FKV23_03005</name>
</gene>
<dbReference type="Proteomes" id="UP000317199">
    <property type="component" value="Chromosome"/>
</dbReference>
<evidence type="ECO:0000313" key="4">
    <source>
        <dbReference type="Proteomes" id="UP000317199"/>
    </source>
</evidence>
<evidence type="ECO:0000259" key="2">
    <source>
        <dbReference type="PROSITE" id="PS50234"/>
    </source>
</evidence>
<sequence>MSLLPVSVSSPWLASWPELQLVWPLWLLAIPLPLLVLWLLPAAPVSSPALRLPHAARLAEVAGGGRRGRPGLGPGLLLWLAWILLCVAAARPQQLGEPVQPPQSARDLMLALDLSGSMQEPDMSLGGRPVDRLTAAKAVLADFLDRRVGDRVGLLVFGRRAYTLTPLTLDHESVRQQLQDSVVGLAGQETAIGDAIGLAVKRLREQPEGKRVLILLTDGVNTAGLLEPLKAAELARDNGVRVHTVAFGGDGVLSVFGFQLPMPGGGDEIDENALRAIAEQTGGRFFRARDTAQLAGIYAEIDRLEPVERPGPALRPRIERYAWPLSAAFVLALLSFLLGPHRRRADPGPALGRTGQ</sequence>
<dbReference type="RefSeq" id="WP_141625011.1">
    <property type="nucleotide sequence ID" value="NZ_CP041242.1"/>
</dbReference>
<dbReference type="InterPro" id="IPR050768">
    <property type="entry name" value="UPF0353/GerABKA_families"/>
</dbReference>
<dbReference type="EMBL" id="CP041242">
    <property type="protein sequence ID" value="QDH71681.1"/>
    <property type="molecule type" value="Genomic_DNA"/>
</dbReference>
<reference evidence="3 4" key="1">
    <citation type="submission" date="2019-06" db="EMBL/GenBank/DDBJ databases">
        <title>Lysobacter alkalisoli sp. nov. isolated from saline-alkali soil.</title>
        <authorList>
            <person name="Sun J.-Q."/>
            <person name="Xu L."/>
        </authorList>
    </citation>
    <scope>NUCLEOTIDE SEQUENCE [LARGE SCALE GENOMIC DNA]</scope>
    <source>
        <strain evidence="3 4">SJ-36</strain>
    </source>
</reference>
<feature type="domain" description="VWFA" evidence="2">
    <location>
        <begin position="107"/>
        <end position="301"/>
    </location>
</feature>
<dbReference type="PANTHER" id="PTHR22550">
    <property type="entry name" value="SPORE GERMINATION PROTEIN"/>
    <property type="match status" value="1"/>
</dbReference>
<organism evidence="3 4">
    <name type="scientific">Marilutibacter alkalisoli</name>
    <dbReference type="NCBI Taxonomy" id="2591633"/>
    <lineage>
        <taxon>Bacteria</taxon>
        <taxon>Pseudomonadati</taxon>
        <taxon>Pseudomonadota</taxon>
        <taxon>Gammaproteobacteria</taxon>
        <taxon>Lysobacterales</taxon>
        <taxon>Lysobacteraceae</taxon>
        <taxon>Marilutibacter</taxon>
    </lineage>
</organism>
<accession>A0A514BWB7</accession>
<name>A0A514BWB7_9GAMM</name>
<keyword evidence="1" id="KW-1133">Transmembrane helix</keyword>
<dbReference type="OrthoDB" id="6206554at2"/>
<dbReference type="CDD" id="cd01467">
    <property type="entry name" value="vWA_BatA_type"/>
    <property type="match status" value="1"/>
</dbReference>
<feature type="transmembrane region" description="Helical" evidence="1">
    <location>
        <begin position="72"/>
        <end position="90"/>
    </location>
</feature>
<dbReference type="SMART" id="SM00327">
    <property type="entry name" value="VWA"/>
    <property type="match status" value="1"/>
</dbReference>
<feature type="transmembrane region" description="Helical" evidence="1">
    <location>
        <begin position="20"/>
        <end position="40"/>
    </location>
</feature>